<dbReference type="GO" id="GO:0005829">
    <property type="term" value="C:cytosol"/>
    <property type="evidence" value="ECO:0007669"/>
    <property type="project" value="TreeGrafter"/>
</dbReference>
<dbReference type="HOGENOM" id="CLU_000445_30_4_4"/>
<proteinExistence type="predicted"/>
<dbReference type="EMBL" id="CP009238">
    <property type="protein sequence ID" value="AIL32137.1"/>
    <property type="molecule type" value="Genomic_DNA"/>
</dbReference>
<keyword evidence="4" id="KW-0963">Cytoplasm</keyword>
<dbReference type="PROSITE" id="PS51755">
    <property type="entry name" value="OMPR_PHOB"/>
    <property type="match status" value="1"/>
</dbReference>
<dbReference type="InterPro" id="IPR001789">
    <property type="entry name" value="Sig_transdc_resp-reg_receiver"/>
</dbReference>
<evidence type="ECO:0000256" key="11">
    <source>
        <dbReference type="ARBA" id="ARBA00023163"/>
    </source>
</evidence>
<evidence type="ECO:0000256" key="7">
    <source>
        <dbReference type="ARBA" id="ARBA00023012"/>
    </source>
</evidence>
<evidence type="ECO:0000256" key="13">
    <source>
        <dbReference type="PROSITE-ProRule" id="PRU00169"/>
    </source>
</evidence>
<protein>
    <recommendedName>
        <fullName evidence="2">Phosphate regulon transcriptional regulatory protein PhoB</fullName>
    </recommendedName>
</protein>
<keyword evidence="18" id="KW-1185">Reference proteome</keyword>
<feature type="DNA-binding region" description="OmpR/PhoB-type" evidence="14">
    <location>
        <begin position="129"/>
        <end position="227"/>
    </location>
</feature>
<dbReference type="PANTHER" id="PTHR48111:SF40">
    <property type="entry name" value="PHOSPHATE REGULON TRANSCRIPTIONAL REGULATORY PROTEIN PHOB"/>
    <property type="match status" value="1"/>
</dbReference>
<evidence type="ECO:0000256" key="8">
    <source>
        <dbReference type="ARBA" id="ARBA00023015"/>
    </source>
</evidence>
<dbReference type="GO" id="GO:0000976">
    <property type="term" value="F:transcription cis-regulatory region binding"/>
    <property type="evidence" value="ECO:0007669"/>
    <property type="project" value="TreeGrafter"/>
</dbReference>
<keyword evidence="5 13" id="KW-0597">Phosphoprotein</keyword>
<dbReference type="GO" id="GO:0032993">
    <property type="term" value="C:protein-DNA complex"/>
    <property type="evidence" value="ECO:0007669"/>
    <property type="project" value="TreeGrafter"/>
</dbReference>
<dbReference type="InterPro" id="IPR011879">
    <property type="entry name" value="Sig_transdc_resp-reg_PhoB"/>
</dbReference>
<dbReference type="SMART" id="SM00448">
    <property type="entry name" value="REC"/>
    <property type="match status" value="1"/>
</dbReference>
<dbReference type="GO" id="GO:0006355">
    <property type="term" value="P:regulation of DNA-templated transcription"/>
    <property type="evidence" value="ECO:0007669"/>
    <property type="project" value="InterPro"/>
</dbReference>
<evidence type="ECO:0000256" key="1">
    <source>
        <dbReference type="ARBA" id="ARBA00004496"/>
    </source>
</evidence>
<dbReference type="OrthoDB" id="9802426at2"/>
<dbReference type="SUPFAM" id="SSF52172">
    <property type="entry name" value="CheY-like"/>
    <property type="match status" value="1"/>
</dbReference>
<evidence type="ECO:0000256" key="3">
    <source>
        <dbReference type="ARBA" id="ARBA00022448"/>
    </source>
</evidence>
<dbReference type="GO" id="GO:0000156">
    <property type="term" value="F:phosphorelay response regulator activity"/>
    <property type="evidence" value="ECO:0007669"/>
    <property type="project" value="InterPro"/>
</dbReference>
<dbReference type="PANTHER" id="PTHR48111">
    <property type="entry name" value="REGULATOR OF RPOS"/>
    <property type="match status" value="1"/>
</dbReference>
<keyword evidence="9 14" id="KW-0238">DNA-binding</keyword>
<evidence type="ECO:0000259" key="15">
    <source>
        <dbReference type="PROSITE" id="PS50110"/>
    </source>
</evidence>
<dbReference type="NCBIfam" id="TIGR02154">
    <property type="entry name" value="PhoB"/>
    <property type="match status" value="1"/>
</dbReference>
<sequence length="231" mass="26504">MNTTILIVEDEIAIQELIALNVEMAGYKVKTASSAQQARSIIQEKLPDLILMDWMIPGQSGLSLIKEIRQDKRSHDVPIIMLTAKADESNKIEGFEVGVDDYITKPFSPKELLARIKAVLRRKSPQSLDDMITFGPLILNPHLRQLQVDDTLIQVGPAEFKLLHFFVTHPDRLYTRTQLLDLVWGDHVFLEERTIDVHIRRLRKVLDKVNLRHFVQTIRGGGYRFSADEKI</sequence>
<evidence type="ECO:0000256" key="9">
    <source>
        <dbReference type="ARBA" id="ARBA00023125"/>
    </source>
</evidence>
<accession>A0A077DFJ6</accession>
<dbReference type="InterPro" id="IPR011006">
    <property type="entry name" value="CheY-like_superfamily"/>
</dbReference>
<dbReference type="GO" id="GO:0006817">
    <property type="term" value="P:phosphate ion transport"/>
    <property type="evidence" value="ECO:0007669"/>
    <property type="project" value="UniProtKB-KW"/>
</dbReference>
<feature type="domain" description="Response regulatory" evidence="15">
    <location>
        <begin position="4"/>
        <end position="120"/>
    </location>
</feature>
<dbReference type="CDD" id="cd17618">
    <property type="entry name" value="REC_OmpR_PhoB"/>
    <property type="match status" value="1"/>
</dbReference>
<reference evidence="17 18" key="1">
    <citation type="journal article" date="2014" name="BMC Genomics">
        <title>A genomic perspective on a new bacterial genus and species from the Alcaligenaceae family, Basilea psittacipulmonis.</title>
        <authorList>
            <person name="Whiteson K.L."/>
            <person name="Hernandez D."/>
            <person name="Lazarevic V."/>
            <person name="Gaia N."/>
            <person name="Farinelli L."/>
            <person name="Francois P."/>
            <person name="Pilo P."/>
            <person name="Frey J."/>
            <person name="Schrenzel J."/>
        </authorList>
    </citation>
    <scope>NUCLEOTIDE SEQUENCE [LARGE SCALE GENOMIC DNA]</scope>
    <source>
        <strain evidence="17 18">DSM 24701</strain>
    </source>
</reference>
<dbReference type="Pfam" id="PF00072">
    <property type="entry name" value="Response_reg"/>
    <property type="match status" value="1"/>
</dbReference>
<evidence type="ECO:0000313" key="18">
    <source>
        <dbReference type="Proteomes" id="UP000028945"/>
    </source>
</evidence>
<name>A0A077DFJ6_9BURK</name>
<evidence type="ECO:0000256" key="5">
    <source>
        <dbReference type="ARBA" id="ARBA00022553"/>
    </source>
</evidence>
<dbReference type="eggNOG" id="COG0745">
    <property type="taxonomic scope" value="Bacteria"/>
</dbReference>
<dbReference type="Proteomes" id="UP000028945">
    <property type="component" value="Chromosome"/>
</dbReference>
<comment type="function">
    <text evidence="12">This protein is a positive regulator for the phosphate regulon. Transcription of this operon is positively regulated by PhoB and PhoR when phosphate is limited.</text>
</comment>
<dbReference type="InterPro" id="IPR039420">
    <property type="entry name" value="WalR-like"/>
</dbReference>
<dbReference type="KEGG" id="bpsi:IX83_01290"/>
<dbReference type="Pfam" id="PF00486">
    <property type="entry name" value="Trans_reg_C"/>
    <property type="match status" value="1"/>
</dbReference>
<evidence type="ECO:0000256" key="12">
    <source>
        <dbReference type="ARBA" id="ARBA00024735"/>
    </source>
</evidence>
<dbReference type="CDD" id="cd00383">
    <property type="entry name" value="trans_reg_C"/>
    <property type="match status" value="1"/>
</dbReference>
<dbReference type="InterPro" id="IPR016032">
    <property type="entry name" value="Sig_transdc_resp-reg_C-effctor"/>
</dbReference>
<dbReference type="FunFam" id="3.40.50.2300:FF:000001">
    <property type="entry name" value="DNA-binding response regulator PhoB"/>
    <property type="match status" value="1"/>
</dbReference>
<feature type="modified residue" description="4-aspartylphosphate" evidence="13">
    <location>
        <position position="53"/>
    </location>
</feature>
<dbReference type="InterPro" id="IPR001867">
    <property type="entry name" value="OmpR/PhoB-type_DNA-bd"/>
</dbReference>
<evidence type="ECO:0000256" key="6">
    <source>
        <dbReference type="ARBA" id="ARBA00022592"/>
    </source>
</evidence>
<keyword evidence="6" id="KW-0592">Phosphate transport</keyword>
<evidence type="ECO:0000256" key="4">
    <source>
        <dbReference type="ARBA" id="ARBA00022490"/>
    </source>
</evidence>
<dbReference type="Gene3D" id="6.10.250.690">
    <property type="match status" value="1"/>
</dbReference>
<evidence type="ECO:0000256" key="10">
    <source>
        <dbReference type="ARBA" id="ARBA00023159"/>
    </source>
</evidence>
<dbReference type="STRING" id="1072685.IX83_01290"/>
<keyword evidence="8" id="KW-0805">Transcription regulation</keyword>
<keyword evidence="10" id="KW-0010">Activator</keyword>
<dbReference type="InterPro" id="IPR036388">
    <property type="entry name" value="WH-like_DNA-bd_sf"/>
</dbReference>
<gene>
    <name evidence="17" type="ORF">IX83_01290</name>
</gene>
<evidence type="ECO:0000259" key="16">
    <source>
        <dbReference type="PROSITE" id="PS51755"/>
    </source>
</evidence>
<keyword evidence="11" id="KW-0804">Transcription</keyword>
<dbReference type="RefSeq" id="WP_038498254.1">
    <property type="nucleotide sequence ID" value="NZ_AFWK01000078.1"/>
</dbReference>
<feature type="domain" description="OmpR/PhoB-type" evidence="16">
    <location>
        <begin position="129"/>
        <end position="227"/>
    </location>
</feature>
<organism evidence="17 18">
    <name type="scientific">Basilea psittacipulmonis DSM 24701</name>
    <dbReference type="NCBI Taxonomy" id="1072685"/>
    <lineage>
        <taxon>Bacteria</taxon>
        <taxon>Pseudomonadati</taxon>
        <taxon>Pseudomonadota</taxon>
        <taxon>Betaproteobacteria</taxon>
        <taxon>Burkholderiales</taxon>
        <taxon>Alcaligenaceae</taxon>
        <taxon>Basilea</taxon>
    </lineage>
</organism>
<evidence type="ECO:0000313" key="17">
    <source>
        <dbReference type="EMBL" id="AIL32137.1"/>
    </source>
</evidence>
<dbReference type="SMART" id="SM00862">
    <property type="entry name" value="Trans_reg_C"/>
    <property type="match status" value="1"/>
</dbReference>
<evidence type="ECO:0000256" key="2">
    <source>
        <dbReference type="ARBA" id="ARBA00013332"/>
    </source>
</evidence>
<comment type="subcellular location">
    <subcellularLocation>
        <location evidence="1">Cytoplasm</location>
    </subcellularLocation>
</comment>
<dbReference type="Gene3D" id="3.40.50.2300">
    <property type="match status" value="1"/>
</dbReference>
<keyword evidence="7" id="KW-0902">Two-component regulatory system</keyword>
<dbReference type="AlphaFoldDB" id="A0A077DFJ6"/>
<dbReference type="PROSITE" id="PS50110">
    <property type="entry name" value="RESPONSE_REGULATORY"/>
    <property type="match status" value="1"/>
</dbReference>
<keyword evidence="3" id="KW-0813">Transport</keyword>
<dbReference type="SUPFAM" id="SSF46894">
    <property type="entry name" value="C-terminal effector domain of the bipartite response regulators"/>
    <property type="match status" value="1"/>
</dbReference>
<evidence type="ECO:0000256" key="14">
    <source>
        <dbReference type="PROSITE-ProRule" id="PRU01091"/>
    </source>
</evidence>
<dbReference type="Gene3D" id="1.10.10.10">
    <property type="entry name" value="Winged helix-like DNA-binding domain superfamily/Winged helix DNA-binding domain"/>
    <property type="match status" value="1"/>
</dbReference>